<accession>W7AF58</accession>
<keyword evidence="2" id="KW-0812">Transmembrane</keyword>
<evidence type="ECO:0000313" key="4">
    <source>
        <dbReference type="Proteomes" id="UP000030640"/>
    </source>
</evidence>
<dbReference type="AlphaFoldDB" id="W7AF58"/>
<feature type="compositionally biased region" description="Polar residues" evidence="1">
    <location>
        <begin position="366"/>
        <end position="381"/>
    </location>
</feature>
<feature type="region of interest" description="Disordered" evidence="1">
    <location>
        <begin position="315"/>
        <end position="381"/>
    </location>
</feature>
<evidence type="ECO:0000256" key="1">
    <source>
        <dbReference type="SAM" id="MobiDB-lite"/>
    </source>
</evidence>
<keyword evidence="2" id="KW-1133">Transmembrane helix</keyword>
<feature type="compositionally biased region" description="Basic and acidic residues" evidence="1">
    <location>
        <begin position="315"/>
        <end position="331"/>
    </location>
</feature>
<feature type="region of interest" description="Disordered" evidence="1">
    <location>
        <begin position="394"/>
        <end position="430"/>
    </location>
</feature>
<keyword evidence="2" id="KW-0472">Membrane</keyword>
<dbReference type="EMBL" id="KI965600">
    <property type="protein sequence ID" value="EUD63916.1"/>
    <property type="molecule type" value="Genomic_DNA"/>
</dbReference>
<proteinExistence type="predicted"/>
<feature type="transmembrane region" description="Helical" evidence="2">
    <location>
        <begin position="438"/>
        <end position="459"/>
    </location>
</feature>
<dbReference type="VEuPathDB" id="PlasmoDB:C922_05701"/>
<protein>
    <submittedName>
        <fullName evidence="3">Uncharacterized protein</fullName>
    </submittedName>
</protein>
<organism evidence="3 4">
    <name type="scientific">Plasmodium inui San Antonio 1</name>
    <dbReference type="NCBI Taxonomy" id="1237626"/>
    <lineage>
        <taxon>Eukaryota</taxon>
        <taxon>Sar</taxon>
        <taxon>Alveolata</taxon>
        <taxon>Apicomplexa</taxon>
        <taxon>Aconoidasida</taxon>
        <taxon>Haemosporida</taxon>
        <taxon>Plasmodiidae</taxon>
        <taxon>Plasmodium</taxon>
        <taxon>Plasmodium (Plasmodium)</taxon>
    </lineage>
</organism>
<evidence type="ECO:0000256" key="2">
    <source>
        <dbReference type="SAM" id="Phobius"/>
    </source>
</evidence>
<dbReference type="GeneID" id="20040975"/>
<feature type="region of interest" description="Disordered" evidence="1">
    <location>
        <begin position="481"/>
        <end position="505"/>
    </location>
</feature>
<sequence length="505" mass="54983">MLEWKGESRERVHSGNCTPESQGKFCFFVPRDGRPNRDRPAQGLQTWMETLQSQGGKFLLKETGTQLKGLKRKDKGGIVTWGALVDEVINWCLSRASNKVNNGKEDKYLSPTETRLWHAVIGRDAYTECNSNGSCQKMLGLVACIISWIWGDDNRLKGNIEHLKSKCDSLKPKFLKSKYSLEREGPGRIRTHSHQQSQCGAGNSFDKCPSEALSLVISVSMALKDLCPECPTTGLDEILGTMLRLEPTEGLFCQASRRTDPSCAIKPCSPTCEGSLYHQMEEEMTVREKIPQIHHKAEPTETAGGSAPLGRLKEQEAEKNQMSGDQHRAAKEQNSSGAEDQGGKVSNRTRHNGDQQLVRAGPGLQRQGTTASIAAGTTQPELASAAVRVEQGITREGDPAPPAARPNTEGQSELEVQPAGASNSSSRGDNGAGNIQDIGAAVGGVAVAVMLVASAYGYYRIYIKGTHKRPRVLSLRDKVGIRDDATSEASPERNDQSREGELQED</sequence>
<dbReference type="RefSeq" id="XP_008819494.1">
    <property type="nucleotide sequence ID" value="XM_008821272.1"/>
</dbReference>
<gene>
    <name evidence="3" type="ORF">C922_05701</name>
</gene>
<keyword evidence="4" id="KW-1185">Reference proteome</keyword>
<evidence type="ECO:0000313" key="3">
    <source>
        <dbReference type="EMBL" id="EUD63916.1"/>
    </source>
</evidence>
<reference evidence="3 4" key="1">
    <citation type="submission" date="2013-02" db="EMBL/GenBank/DDBJ databases">
        <title>The Genome Sequence of Plasmodium inui San Antonio 1.</title>
        <authorList>
            <consortium name="The Broad Institute Genome Sequencing Platform"/>
            <consortium name="The Broad Institute Genome Sequencing Center for Infectious Disease"/>
            <person name="Neafsey D."/>
            <person name="Cheeseman I."/>
            <person name="Volkman S."/>
            <person name="Adams J."/>
            <person name="Walker B."/>
            <person name="Young S.K."/>
            <person name="Zeng Q."/>
            <person name="Gargeya S."/>
            <person name="Fitzgerald M."/>
            <person name="Haas B."/>
            <person name="Abouelleil A."/>
            <person name="Alvarado L."/>
            <person name="Arachchi H.M."/>
            <person name="Berlin A.M."/>
            <person name="Chapman S.B."/>
            <person name="Dewar J."/>
            <person name="Goldberg J."/>
            <person name="Griggs A."/>
            <person name="Gujja S."/>
            <person name="Hansen M."/>
            <person name="Howarth C."/>
            <person name="Imamovic A."/>
            <person name="Larimer J."/>
            <person name="McCowan C."/>
            <person name="Murphy C."/>
            <person name="Neiman D."/>
            <person name="Pearson M."/>
            <person name="Priest M."/>
            <person name="Roberts A."/>
            <person name="Saif S."/>
            <person name="Shea T."/>
            <person name="Sisk P."/>
            <person name="Sykes S."/>
            <person name="Wortman J."/>
            <person name="Nusbaum C."/>
            <person name="Birren B."/>
        </authorList>
    </citation>
    <scope>NUCLEOTIDE SEQUENCE [LARGE SCALE GENOMIC DNA]</scope>
    <source>
        <strain evidence="3 4">San Antonio 1</strain>
    </source>
</reference>
<name>W7AF58_9APIC</name>
<dbReference type="Proteomes" id="UP000030640">
    <property type="component" value="Unassembled WGS sequence"/>
</dbReference>